<evidence type="ECO:0000313" key="8">
    <source>
        <dbReference type="EMBL" id="MFC1460205.1"/>
    </source>
</evidence>
<feature type="transmembrane region" description="Helical" evidence="6">
    <location>
        <begin position="173"/>
        <end position="191"/>
    </location>
</feature>
<dbReference type="InterPro" id="IPR000620">
    <property type="entry name" value="EamA_dom"/>
</dbReference>
<dbReference type="Pfam" id="PF00892">
    <property type="entry name" value="EamA"/>
    <property type="match status" value="2"/>
</dbReference>
<feature type="domain" description="EamA" evidence="7">
    <location>
        <begin position="173"/>
        <end position="301"/>
    </location>
</feature>
<feature type="domain" description="EamA" evidence="7">
    <location>
        <begin position="31"/>
        <end position="163"/>
    </location>
</feature>
<keyword evidence="9" id="KW-1185">Reference proteome</keyword>
<organism evidence="8 9">
    <name type="scientific">Microvirga arabica</name>
    <dbReference type="NCBI Taxonomy" id="1128671"/>
    <lineage>
        <taxon>Bacteria</taxon>
        <taxon>Pseudomonadati</taxon>
        <taxon>Pseudomonadota</taxon>
        <taxon>Alphaproteobacteria</taxon>
        <taxon>Hyphomicrobiales</taxon>
        <taxon>Methylobacteriaceae</taxon>
        <taxon>Microvirga</taxon>
    </lineage>
</organism>
<reference evidence="8 9" key="1">
    <citation type="submission" date="2024-09" db="EMBL/GenBank/DDBJ databases">
        <title>Nodulacao em especies de Leguminosae Basais da Amazonia e Caracterizacao dos Rizobios e Bacterias Associadas aos Nodulos.</title>
        <authorList>
            <person name="Jambeiro I.C.A."/>
            <person name="Lopes I.S."/>
            <person name="Aguiar E.R.G.R."/>
            <person name="Santos A.F.J."/>
            <person name="Dos Santos J.M.F."/>
            <person name="Gross E."/>
        </authorList>
    </citation>
    <scope>NUCLEOTIDE SEQUENCE [LARGE SCALE GENOMIC DNA]</scope>
    <source>
        <strain evidence="8 9">BRUESC1165</strain>
    </source>
</reference>
<comment type="similarity">
    <text evidence="2">Belongs to the drug/metabolite transporter (DMT) superfamily. 10 TMS drug/metabolite exporter (DME) (TC 2.A.7.3) family.</text>
</comment>
<dbReference type="EMBL" id="JBHOMY010000121">
    <property type="protein sequence ID" value="MFC1460205.1"/>
    <property type="molecule type" value="Genomic_DNA"/>
</dbReference>
<feature type="transmembrane region" description="Helical" evidence="6">
    <location>
        <begin position="203"/>
        <end position="225"/>
    </location>
</feature>
<keyword evidence="3 6" id="KW-0812">Transmembrane</keyword>
<feature type="transmembrane region" description="Helical" evidence="6">
    <location>
        <begin position="28"/>
        <end position="49"/>
    </location>
</feature>
<dbReference type="Gene3D" id="1.10.3730.20">
    <property type="match status" value="1"/>
</dbReference>
<accession>A0ABV6YGK2</accession>
<evidence type="ECO:0000256" key="4">
    <source>
        <dbReference type="ARBA" id="ARBA00022989"/>
    </source>
</evidence>
<dbReference type="Proteomes" id="UP001593940">
    <property type="component" value="Unassembled WGS sequence"/>
</dbReference>
<evidence type="ECO:0000256" key="5">
    <source>
        <dbReference type="ARBA" id="ARBA00023136"/>
    </source>
</evidence>
<evidence type="ECO:0000313" key="9">
    <source>
        <dbReference type="Proteomes" id="UP001593940"/>
    </source>
</evidence>
<evidence type="ECO:0000256" key="2">
    <source>
        <dbReference type="ARBA" id="ARBA00009853"/>
    </source>
</evidence>
<evidence type="ECO:0000256" key="6">
    <source>
        <dbReference type="SAM" id="Phobius"/>
    </source>
</evidence>
<evidence type="ECO:0000259" key="7">
    <source>
        <dbReference type="Pfam" id="PF00892"/>
    </source>
</evidence>
<dbReference type="RefSeq" id="WP_377031502.1">
    <property type="nucleotide sequence ID" value="NZ_JBHOMY010000121.1"/>
</dbReference>
<dbReference type="PANTHER" id="PTHR22911">
    <property type="entry name" value="ACYL-MALONYL CONDENSING ENZYME-RELATED"/>
    <property type="match status" value="1"/>
</dbReference>
<feature type="transmembrane region" description="Helical" evidence="6">
    <location>
        <begin position="149"/>
        <end position="167"/>
    </location>
</feature>
<feature type="transmembrane region" description="Helical" evidence="6">
    <location>
        <begin position="231"/>
        <end position="249"/>
    </location>
</feature>
<dbReference type="InterPro" id="IPR037185">
    <property type="entry name" value="EmrE-like"/>
</dbReference>
<feature type="transmembrane region" description="Helical" evidence="6">
    <location>
        <begin position="286"/>
        <end position="303"/>
    </location>
</feature>
<evidence type="ECO:0000256" key="1">
    <source>
        <dbReference type="ARBA" id="ARBA00004141"/>
    </source>
</evidence>
<proteinExistence type="inferred from homology"/>
<keyword evidence="5 6" id="KW-0472">Membrane</keyword>
<sequence length="310" mass="33726">MKASRHGTGGVSGRGIHIVWSIVPQRSILAVVLWMSGALLAFSATAIAVRALAPAFSIFEMLAVRNGAGVLILLALALVRPELRPGLRPRRFGLHLTRNVLHFAGTDGWAFGLTLLPLATVFALEFTTPAWVALLAIPLLKETMTRGRLVAVVLGFIGILVILRPGLESLQPASFLMLGVAFSFALVAIMTKRLTMTESTFSILFFMNLLQLPMNLAGVSRAFWLEVQSSHALPLIGISLGGLLAHYCLTNAYRQGDATMVVPLDFMRIPLIAFVGWQFYGEPLDPFVFLGSFCIIIGLLYSLHREARTA</sequence>
<comment type="subcellular location">
    <subcellularLocation>
        <location evidence="1">Membrane</location>
        <topology evidence="1">Multi-pass membrane protein</topology>
    </subcellularLocation>
</comment>
<comment type="caution">
    <text evidence="8">The sequence shown here is derived from an EMBL/GenBank/DDBJ whole genome shotgun (WGS) entry which is preliminary data.</text>
</comment>
<feature type="transmembrane region" description="Helical" evidence="6">
    <location>
        <begin position="261"/>
        <end position="280"/>
    </location>
</feature>
<dbReference type="PANTHER" id="PTHR22911:SF6">
    <property type="entry name" value="SOLUTE CARRIER FAMILY 35 MEMBER G1"/>
    <property type="match status" value="1"/>
</dbReference>
<dbReference type="SUPFAM" id="SSF103481">
    <property type="entry name" value="Multidrug resistance efflux transporter EmrE"/>
    <property type="match status" value="2"/>
</dbReference>
<keyword evidence="4 6" id="KW-1133">Transmembrane helix</keyword>
<name>A0ABV6YGK2_9HYPH</name>
<feature type="transmembrane region" description="Helical" evidence="6">
    <location>
        <begin position="61"/>
        <end position="79"/>
    </location>
</feature>
<feature type="transmembrane region" description="Helical" evidence="6">
    <location>
        <begin position="109"/>
        <end position="137"/>
    </location>
</feature>
<gene>
    <name evidence="8" type="ORF">ACETIH_26565</name>
</gene>
<protein>
    <submittedName>
        <fullName evidence="8">DMT family transporter</fullName>
    </submittedName>
</protein>
<evidence type="ECO:0000256" key="3">
    <source>
        <dbReference type="ARBA" id="ARBA00022692"/>
    </source>
</evidence>